<feature type="compositionally biased region" description="Basic and acidic residues" evidence="1">
    <location>
        <begin position="130"/>
        <end position="146"/>
    </location>
</feature>
<dbReference type="GeneID" id="7195571"/>
<organism evidence="2 3">
    <name type="scientific">Phaeodactylum tricornutum (strain CCAP 1055/1)</name>
    <dbReference type="NCBI Taxonomy" id="556484"/>
    <lineage>
        <taxon>Eukaryota</taxon>
        <taxon>Sar</taxon>
        <taxon>Stramenopiles</taxon>
        <taxon>Ochrophyta</taxon>
        <taxon>Bacillariophyta</taxon>
        <taxon>Bacillariophyceae</taxon>
        <taxon>Bacillariophycidae</taxon>
        <taxon>Naviculales</taxon>
        <taxon>Phaeodactylaceae</taxon>
        <taxon>Phaeodactylum</taxon>
    </lineage>
</organism>
<feature type="region of interest" description="Disordered" evidence="1">
    <location>
        <begin position="110"/>
        <end position="203"/>
    </location>
</feature>
<feature type="region of interest" description="Disordered" evidence="1">
    <location>
        <begin position="56"/>
        <end position="88"/>
    </location>
</feature>
<proteinExistence type="predicted"/>
<feature type="compositionally biased region" description="Basic and acidic residues" evidence="1">
    <location>
        <begin position="21"/>
        <end position="38"/>
    </location>
</feature>
<gene>
    <name evidence="2" type="ORF">PHATRDRAFT_49282</name>
</gene>
<feature type="region of interest" description="Disordered" evidence="1">
    <location>
        <begin position="1"/>
        <end position="38"/>
    </location>
</feature>
<keyword evidence="3" id="KW-1185">Reference proteome</keyword>
<dbReference type="InParanoid" id="B7GA33"/>
<reference evidence="3" key="2">
    <citation type="submission" date="2008-08" db="EMBL/GenBank/DDBJ databases">
        <authorList>
            <consortium name="Diatom Consortium"/>
            <person name="Grigoriev I."/>
            <person name="Grimwood J."/>
            <person name="Kuo A."/>
            <person name="Otillar R.P."/>
            <person name="Salamov A."/>
            <person name="Detter J.C."/>
            <person name="Lindquist E."/>
            <person name="Shapiro H."/>
            <person name="Lucas S."/>
            <person name="Glavina del Rio T."/>
            <person name="Pitluck S."/>
            <person name="Rokhsar D."/>
            <person name="Bowler C."/>
        </authorList>
    </citation>
    <scope>GENOME REANNOTATION</scope>
    <source>
        <strain evidence="3">CCAP 1055/1</strain>
    </source>
</reference>
<sequence>MVYDSTNKADHPIIDNVEPSSEPRLDEGEKKEQNTRLDDVLSGAVNAAMSGRLKRLDNAEKKVGESLKLPNEATTDTREEEKGKAATRQISMNENFLAVKEAAETRLDQAKERLEENWNATENTAADNRSVNEESKPSKGEAKATHSENAVGNSEDSTRIFAAATEFAREKAENVKNTLEARNQTRNGDDSVASRSNKVVERE</sequence>
<feature type="compositionally biased region" description="Polar residues" evidence="1">
    <location>
        <begin position="175"/>
        <end position="186"/>
    </location>
</feature>
<name>B7GA33_PHATC</name>
<dbReference type="Proteomes" id="UP000000759">
    <property type="component" value="Chromosome 21"/>
</dbReference>
<dbReference type="EMBL" id="CM000623">
    <property type="protein sequence ID" value="EEC44548.1"/>
    <property type="molecule type" value="Genomic_DNA"/>
</dbReference>
<protein>
    <submittedName>
        <fullName evidence="2">Uncharacterized protein</fullName>
    </submittedName>
</protein>
<dbReference type="RefSeq" id="XP_002183879.1">
    <property type="nucleotide sequence ID" value="XM_002183843.1"/>
</dbReference>
<reference evidence="2 3" key="1">
    <citation type="journal article" date="2008" name="Nature">
        <title>The Phaeodactylum genome reveals the evolutionary history of diatom genomes.</title>
        <authorList>
            <person name="Bowler C."/>
            <person name="Allen A.E."/>
            <person name="Badger J.H."/>
            <person name="Grimwood J."/>
            <person name="Jabbari K."/>
            <person name="Kuo A."/>
            <person name="Maheswari U."/>
            <person name="Martens C."/>
            <person name="Maumus F."/>
            <person name="Otillar R.P."/>
            <person name="Rayko E."/>
            <person name="Salamov A."/>
            <person name="Vandepoele K."/>
            <person name="Beszteri B."/>
            <person name="Gruber A."/>
            <person name="Heijde M."/>
            <person name="Katinka M."/>
            <person name="Mock T."/>
            <person name="Valentin K."/>
            <person name="Verret F."/>
            <person name="Berges J.A."/>
            <person name="Brownlee C."/>
            <person name="Cadoret J.P."/>
            <person name="Chiovitti A."/>
            <person name="Choi C.J."/>
            <person name="Coesel S."/>
            <person name="De Martino A."/>
            <person name="Detter J.C."/>
            <person name="Durkin C."/>
            <person name="Falciatore A."/>
            <person name="Fournet J."/>
            <person name="Haruta M."/>
            <person name="Huysman M.J."/>
            <person name="Jenkins B.D."/>
            <person name="Jiroutova K."/>
            <person name="Jorgensen R.E."/>
            <person name="Joubert Y."/>
            <person name="Kaplan A."/>
            <person name="Kroger N."/>
            <person name="Kroth P.G."/>
            <person name="La Roche J."/>
            <person name="Lindquist E."/>
            <person name="Lommer M."/>
            <person name="Martin-Jezequel V."/>
            <person name="Lopez P.J."/>
            <person name="Lucas S."/>
            <person name="Mangogna M."/>
            <person name="McGinnis K."/>
            <person name="Medlin L.K."/>
            <person name="Montsant A."/>
            <person name="Oudot-Le Secq M.P."/>
            <person name="Napoli C."/>
            <person name="Obornik M."/>
            <person name="Parker M.S."/>
            <person name="Petit J.L."/>
            <person name="Porcel B.M."/>
            <person name="Poulsen N."/>
            <person name="Robison M."/>
            <person name="Rychlewski L."/>
            <person name="Rynearson T.A."/>
            <person name="Schmutz J."/>
            <person name="Shapiro H."/>
            <person name="Siaut M."/>
            <person name="Stanley M."/>
            <person name="Sussman M.R."/>
            <person name="Taylor A.R."/>
            <person name="Vardi A."/>
            <person name="von Dassow P."/>
            <person name="Vyverman W."/>
            <person name="Willis A."/>
            <person name="Wyrwicz L.S."/>
            <person name="Rokhsar D.S."/>
            <person name="Weissenbach J."/>
            <person name="Armbrust E.V."/>
            <person name="Green B.R."/>
            <person name="Van de Peer Y."/>
            <person name="Grigoriev I.V."/>
        </authorList>
    </citation>
    <scope>NUCLEOTIDE SEQUENCE [LARGE SCALE GENOMIC DNA]</scope>
    <source>
        <strain evidence="2 3">CCAP 1055/1</strain>
    </source>
</reference>
<evidence type="ECO:0000256" key="1">
    <source>
        <dbReference type="SAM" id="MobiDB-lite"/>
    </source>
</evidence>
<evidence type="ECO:0000313" key="3">
    <source>
        <dbReference type="Proteomes" id="UP000000759"/>
    </source>
</evidence>
<dbReference type="AlphaFoldDB" id="B7GA33"/>
<dbReference type="PaxDb" id="2850-Phatr49282"/>
<evidence type="ECO:0000313" key="2">
    <source>
        <dbReference type="EMBL" id="EEC44548.1"/>
    </source>
</evidence>
<feature type="compositionally biased region" description="Basic and acidic residues" evidence="1">
    <location>
        <begin position="56"/>
        <end position="65"/>
    </location>
</feature>
<feature type="compositionally biased region" description="Basic and acidic residues" evidence="1">
    <location>
        <begin position="75"/>
        <end position="84"/>
    </location>
</feature>
<accession>B7GA33</accession>
<feature type="compositionally biased region" description="Polar residues" evidence="1">
    <location>
        <begin position="118"/>
        <end position="129"/>
    </location>
</feature>
<dbReference type="KEGG" id="pti:PHATRDRAFT_49282"/>